<evidence type="ECO:0000313" key="1">
    <source>
        <dbReference type="EMBL" id="KAJ0085073.1"/>
    </source>
</evidence>
<accession>A0ACC1AFE9</accession>
<protein>
    <submittedName>
        <fullName evidence="1">Uncharacterized protein</fullName>
    </submittedName>
</protein>
<organism evidence="1 2">
    <name type="scientific">Pistacia atlantica</name>
    <dbReference type="NCBI Taxonomy" id="434234"/>
    <lineage>
        <taxon>Eukaryota</taxon>
        <taxon>Viridiplantae</taxon>
        <taxon>Streptophyta</taxon>
        <taxon>Embryophyta</taxon>
        <taxon>Tracheophyta</taxon>
        <taxon>Spermatophyta</taxon>
        <taxon>Magnoliopsida</taxon>
        <taxon>eudicotyledons</taxon>
        <taxon>Gunneridae</taxon>
        <taxon>Pentapetalae</taxon>
        <taxon>rosids</taxon>
        <taxon>malvids</taxon>
        <taxon>Sapindales</taxon>
        <taxon>Anacardiaceae</taxon>
        <taxon>Pistacia</taxon>
    </lineage>
</organism>
<evidence type="ECO:0000313" key="2">
    <source>
        <dbReference type="Proteomes" id="UP001164250"/>
    </source>
</evidence>
<keyword evidence="2" id="KW-1185">Reference proteome</keyword>
<reference evidence="2" key="1">
    <citation type="journal article" date="2023" name="G3 (Bethesda)">
        <title>Genome assembly and association tests identify interacting loci associated with vigor, precocity, and sex in interspecific pistachio rootstocks.</title>
        <authorList>
            <person name="Palmer W."/>
            <person name="Jacygrad E."/>
            <person name="Sagayaradj S."/>
            <person name="Cavanaugh K."/>
            <person name="Han R."/>
            <person name="Bertier L."/>
            <person name="Beede B."/>
            <person name="Kafkas S."/>
            <person name="Golino D."/>
            <person name="Preece J."/>
            <person name="Michelmore R."/>
        </authorList>
    </citation>
    <scope>NUCLEOTIDE SEQUENCE [LARGE SCALE GENOMIC DNA]</scope>
</reference>
<gene>
    <name evidence="1" type="ORF">Patl1_09276</name>
</gene>
<dbReference type="EMBL" id="CM047906">
    <property type="protein sequence ID" value="KAJ0085073.1"/>
    <property type="molecule type" value="Genomic_DNA"/>
</dbReference>
<dbReference type="Proteomes" id="UP001164250">
    <property type="component" value="Chromosome 10"/>
</dbReference>
<name>A0ACC1AFE9_9ROSI</name>
<comment type="caution">
    <text evidence="1">The sequence shown here is derived from an EMBL/GenBank/DDBJ whole genome shotgun (WGS) entry which is preliminary data.</text>
</comment>
<proteinExistence type="predicted"/>
<sequence length="887" mass="97701">MGRSTSCLKIITCGSDSADKDDPDFAESKGANDKRGWSFRKRSARHRVLSNTVISETPLSAKKESPESADVNYQPPNNSSVPEKISMVQCIDEKPQLSTPVELKVSETIVVTDTESKHDSIADESVVTVIQAAVRGFLAKRELRKLKNVVKLQAAVRGHLVRRHAVGTLRCVQAIVKMQALVRARRARLSLNSSSIEKKEKEDSVSKPNETYVSMEKLLSNSFARQLMESTPKTKPINIKCDPAKSDSAWNWLERWMAALATKQSPKTESTVEQPEKEKTENFASPVETIHSEVLCDSVDVDSKSSARETVMPSESEENLMTPDADNFVFQPCQPTSSMLRDDMELCQPENTSTSDVNEIPIEMNSHHNQVKQSDEASQKELNSLSSNPEIESEQPKRSMKRLASDNLETEGKKFVFGSRKSGNSSFIAVQSKFEELSLSANSGRSICSVHQDISVDSNADTVSSGADTLTRTKDLDVTENSVSRFYGGSECGTELSVTSTLDSPDRSEVGTREYENEAKITGKEIYDPTNSDNLDVKGATTFPMSDESHSVVDQPEKVDETQVESVTSATVVDSPPVEHKPEGSSFDVQKPEGSSSDVHKVPDSETGRQTYRSSPEASPRSHMTVPESQGTPSSQVSVKTKNNRTEKSGSSRKRKPLSASKGSPSNPNRDSGARSSTEQLPKDQKNGKRRSSFGSTKTDYIDQEPGDSSSSSSLPHFMQATESARAKLQANNSPRSSPDVQDRDFNIKKRHSLPVANGRQGSPRIQRSSSQAQQGAKGNGNQPLHAHLHIEATNTTVYYYLHYYYWIDVSTSTGVRENGKGDEMDTVMRSMMAVLLVTSSDRNLDWIGLLVYLTGHNIDLHFSSFAFDGALADLCIEMGLWLERTH</sequence>